<dbReference type="InterPro" id="IPR025188">
    <property type="entry name" value="DUF4113"/>
</dbReference>
<reference evidence="2 3" key="1">
    <citation type="submission" date="2020-07" db="EMBL/GenBank/DDBJ databases">
        <title>Spirosoma foliorum sp. nov., isolated from the leaves on the Nejang mountain Korea, Republic of.</title>
        <authorList>
            <person name="Ho H."/>
            <person name="Lee Y.-J."/>
            <person name="Nurcahyanto D.-A."/>
            <person name="Kim S.-G."/>
        </authorList>
    </citation>
    <scope>NUCLEOTIDE SEQUENCE [LARGE SCALE GENOMIC DNA]</scope>
    <source>
        <strain evidence="2 3">PL0136</strain>
    </source>
</reference>
<accession>A0A7G5H101</accession>
<dbReference type="Pfam" id="PF13438">
    <property type="entry name" value="DUF4113"/>
    <property type="match status" value="1"/>
</dbReference>
<dbReference type="EMBL" id="CP059732">
    <property type="protein sequence ID" value="QMW04793.1"/>
    <property type="molecule type" value="Genomic_DNA"/>
</dbReference>
<dbReference type="RefSeq" id="WP_182462145.1">
    <property type="nucleotide sequence ID" value="NZ_CP059732.1"/>
</dbReference>
<evidence type="ECO:0000259" key="1">
    <source>
        <dbReference type="Pfam" id="PF13438"/>
    </source>
</evidence>
<name>A0A7G5H101_9BACT</name>
<dbReference type="KEGG" id="sfol:H3H32_07695"/>
<sequence>MNVQTKRLTKLSQVTDTINRRHGRDKARLASTQYEPSWHHKLQFMSLAIRLGGKIFSK</sequence>
<evidence type="ECO:0000313" key="3">
    <source>
        <dbReference type="Proteomes" id="UP000515369"/>
    </source>
</evidence>
<proteinExistence type="predicted"/>
<feature type="domain" description="DUF4113" evidence="1">
    <location>
        <begin position="10"/>
        <end position="46"/>
    </location>
</feature>
<gene>
    <name evidence="2" type="ORF">H3H32_07695</name>
</gene>
<dbReference type="Proteomes" id="UP000515369">
    <property type="component" value="Chromosome"/>
</dbReference>
<evidence type="ECO:0000313" key="2">
    <source>
        <dbReference type="EMBL" id="QMW04793.1"/>
    </source>
</evidence>
<protein>
    <submittedName>
        <fullName evidence="2">DUF4113 domain-containing protein</fullName>
    </submittedName>
</protein>
<keyword evidence="3" id="KW-1185">Reference proteome</keyword>
<organism evidence="2 3">
    <name type="scientific">Spirosoma foliorum</name>
    <dbReference type="NCBI Taxonomy" id="2710596"/>
    <lineage>
        <taxon>Bacteria</taxon>
        <taxon>Pseudomonadati</taxon>
        <taxon>Bacteroidota</taxon>
        <taxon>Cytophagia</taxon>
        <taxon>Cytophagales</taxon>
        <taxon>Cytophagaceae</taxon>
        <taxon>Spirosoma</taxon>
    </lineage>
</organism>
<dbReference type="AlphaFoldDB" id="A0A7G5H101"/>